<evidence type="ECO:0000256" key="1">
    <source>
        <dbReference type="ARBA" id="ARBA00023015"/>
    </source>
</evidence>
<keyword evidence="6" id="KW-1185">Reference proteome</keyword>
<gene>
    <name evidence="5" type="ORF">GMI68_08205</name>
</gene>
<dbReference type="InterPro" id="IPR051081">
    <property type="entry name" value="HTH_MetalResp_TranReg"/>
</dbReference>
<name>A0ABX0IJ30_9ACTN</name>
<evidence type="ECO:0000259" key="4">
    <source>
        <dbReference type="PROSITE" id="PS50987"/>
    </source>
</evidence>
<dbReference type="Gene3D" id="1.10.10.10">
    <property type="entry name" value="Winged helix-like DNA-binding domain superfamily/Winged helix DNA-binding domain"/>
    <property type="match status" value="1"/>
</dbReference>
<proteinExistence type="predicted"/>
<reference evidence="5 6" key="1">
    <citation type="submission" date="2019-11" db="EMBL/GenBank/DDBJ databases">
        <title>Eggerthellaceae novel genus isolated from the rectal contents of marmort.</title>
        <authorList>
            <person name="Zhang G."/>
        </authorList>
    </citation>
    <scope>NUCLEOTIDE SEQUENCE [LARGE SCALE GENOMIC DNA]</scope>
    <source>
        <strain evidence="6">zg-886</strain>
    </source>
</reference>
<dbReference type="CDD" id="cd00090">
    <property type="entry name" value="HTH_ARSR"/>
    <property type="match status" value="1"/>
</dbReference>
<dbReference type="EMBL" id="WPCR01000011">
    <property type="protein sequence ID" value="NHM14740.1"/>
    <property type="molecule type" value="Genomic_DNA"/>
</dbReference>
<organism evidence="5 6">
    <name type="scientific">Xiamenia xianingshaonis</name>
    <dbReference type="NCBI Taxonomy" id="2682776"/>
    <lineage>
        <taxon>Bacteria</taxon>
        <taxon>Bacillati</taxon>
        <taxon>Actinomycetota</taxon>
        <taxon>Coriobacteriia</taxon>
        <taxon>Eggerthellales</taxon>
        <taxon>Eggerthellaceae</taxon>
        <taxon>Xiamenia</taxon>
    </lineage>
</organism>
<dbReference type="RefSeq" id="WP_165059291.1">
    <property type="nucleotide sequence ID" value="NZ_WPCR01000011.1"/>
</dbReference>
<dbReference type="InterPro" id="IPR036390">
    <property type="entry name" value="WH_DNA-bd_sf"/>
</dbReference>
<dbReference type="NCBIfam" id="NF033788">
    <property type="entry name" value="HTH_metalloreg"/>
    <property type="match status" value="1"/>
</dbReference>
<dbReference type="PROSITE" id="PS50987">
    <property type="entry name" value="HTH_ARSR_2"/>
    <property type="match status" value="1"/>
</dbReference>
<keyword evidence="2" id="KW-0238">DNA-binding</keyword>
<dbReference type="PANTHER" id="PTHR33154:SF33">
    <property type="entry name" value="TRANSCRIPTIONAL REPRESSOR SDPR"/>
    <property type="match status" value="1"/>
</dbReference>
<dbReference type="InterPro" id="IPR036388">
    <property type="entry name" value="WH-like_DNA-bd_sf"/>
</dbReference>
<dbReference type="SUPFAM" id="SSF46785">
    <property type="entry name" value="Winged helix' DNA-binding domain"/>
    <property type="match status" value="1"/>
</dbReference>
<dbReference type="InterPro" id="IPR001845">
    <property type="entry name" value="HTH_ArsR_DNA-bd_dom"/>
</dbReference>
<sequence>MKVEDAARLFKALGDENRLRIIEHISRQGEACACKLLDELDVSQPTLSHHMKLLCDSGLVNARKDGRWMHYSLDKGRFDEAMRLIEGYRRS</sequence>
<feature type="domain" description="HTH arsR-type" evidence="4">
    <location>
        <begin position="1"/>
        <end position="91"/>
    </location>
</feature>
<dbReference type="Pfam" id="PF01022">
    <property type="entry name" value="HTH_5"/>
    <property type="match status" value="1"/>
</dbReference>
<accession>A0ABX0IJ30</accession>
<dbReference type="Proteomes" id="UP000636394">
    <property type="component" value="Unassembled WGS sequence"/>
</dbReference>
<evidence type="ECO:0000256" key="2">
    <source>
        <dbReference type="ARBA" id="ARBA00023125"/>
    </source>
</evidence>
<keyword evidence="1" id="KW-0805">Transcription regulation</keyword>
<dbReference type="SMART" id="SM00418">
    <property type="entry name" value="HTH_ARSR"/>
    <property type="match status" value="1"/>
</dbReference>
<dbReference type="PRINTS" id="PR00778">
    <property type="entry name" value="HTHARSR"/>
</dbReference>
<comment type="caution">
    <text evidence="5">The sequence shown here is derived from an EMBL/GenBank/DDBJ whole genome shotgun (WGS) entry which is preliminary data.</text>
</comment>
<dbReference type="InterPro" id="IPR011991">
    <property type="entry name" value="ArsR-like_HTH"/>
</dbReference>
<keyword evidence="3" id="KW-0804">Transcription</keyword>
<protein>
    <submittedName>
        <fullName evidence="5">Metalloregulator ArsR/SmtB family transcription factor</fullName>
    </submittedName>
</protein>
<dbReference type="PANTHER" id="PTHR33154">
    <property type="entry name" value="TRANSCRIPTIONAL REGULATOR, ARSR FAMILY"/>
    <property type="match status" value="1"/>
</dbReference>
<evidence type="ECO:0000313" key="6">
    <source>
        <dbReference type="Proteomes" id="UP000636394"/>
    </source>
</evidence>
<evidence type="ECO:0000313" key="5">
    <source>
        <dbReference type="EMBL" id="NHM14740.1"/>
    </source>
</evidence>
<evidence type="ECO:0000256" key="3">
    <source>
        <dbReference type="ARBA" id="ARBA00023163"/>
    </source>
</evidence>